<organism evidence="1">
    <name type="scientific">Oryza punctata</name>
    <name type="common">Red rice</name>
    <dbReference type="NCBI Taxonomy" id="4537"/>
    <lineage>
        <taxon>Eukaryota</taxon>
        <taxon>Viridiplantae</taxon>
        <taxon>Streptophyta</taxon>
        <taxon>Embryophyta</taxon>
        <taxon>Tracheophyta</taxon>
        <taxon>Spermatophyta</taxon>
        <taxon>Magnoliopsida</taxon>
        <taxon>Liliopsida</taxon>
        <taxon>Poales</taxon>
        <taxon>Poaceae</taxon>
        <taxon>BOP clade</taxon>
        <taxon>Oryzoideae</taxon>
        <taxon>Oryzeae</taxon>
        <taxon>Oryzinae</taxon>
        <taxon>Oryza</taxon>
    </lineage>
</organism>
<evidence type="ECO:0000313" key="1">
    <source>
        <dbReference type="EnsemblPlants" id="OPUNC07G20420.1"/>
    </source>
</evidence>
<protein>
    <submittedName>
        <fullName evidence="1">Uncharacterized protein</fullName>
    </submittedName>
</protein>
<keyword evidence="2" id="KW-1185">Reference proteome</keyword>
<reference evidence="1" key="1">
    <citation type="submission" date="2015-04" db="UniProtKB">
        <authorList>
            <consortium name="EnsemblPlants"/>
        </authorList>
    </citation>
    <scope>IDENTIFICATION</scope>
</reference>
<sequence length="115" mass="12634">MPGRVQAASLQPALAGVYRLGATLEQIDHGTAKATAVGRLPVTSASIWSRDAANYHQLRRSTSYNQWDSCHICELPVTGVGYRCNHCSDFAIQEACADRFARDTIHGFFAHRGTR</sequence>
<evidence type="ECO:0000313" key="2">
    <source>
        <dbReference type="Proteomes" id="UP000026962"/>
    </source>
</evidence>
<dbReference type="HOGENOM" id="CLU_2112894_0_0_1"/>
<dbReference type="Gramene" id="OPUNC07G20420.1">
    <property type="protein sequence ID" value="OPUNC07G20420.1"/>
    <property type="gene ID" value="OPUNC07G20420"/>
</dbReference>
<dbReference type="SUPFAM" id="SSF57889">
    <property type="entry name" value="Cysteine-rich domain"/>
    <property type="match status" value="1"/>
</dbReference>
<dbReference type="AlphaFoldDB" id="A0A0E0LN68"/>
<reference evidence="1" key="2">
    <citation type="submission" date="2018-05" db="EMBL/GenBank/DDBJ databases">
        <title>OpunRS2 (Oryza punctata Reference Sequence Version 2).</title>
        <authorList>
            <person name="Zhang J."/>
            <person name="Kudrna D."/>
            <person name="Lee S."/>
            <person name="Talag J."/>
            <person name="Welchert J."/>
            <person name="Wing R.A."/>
        </authorList>
    </citation>
    <scope>NUCLEOTIDE SEQUENCE [LARGE SCALE GENOMIC DNA]</scope>
</reference>
<dbReference type="Proteomes" id="UP000026962">
    <property type="component" value="Chromosome 7"/>
</dbReference>
<accession>A0A0E0LN68</accession>
<dbReference type="InterPro" id="IPR046349">
    <property type="entry name" value="C1-like_sf"/>
</dbReference>
<proteinExistence type="predicted"/>
<name>A0A0E0LN68_ORYPU</name>
<dbReference type="EnsemblPlants" id="OPUNC07G20420.1">
    <property type="protein sequence ID" value="OPUNC07G20420.1"/>
    <property type="gene ID" value="OPUNC07G20420"/>
</dbReference>